<evidence type="ECO:0000256" key="2">
    <source>
        <dbReference type="ARBA" id="ARBA00022491"/>
    </source>
</evidence>
<dbReference type="Gene3D" id="2.60.40.4380">
    <property type="entry name" value="Translational regulator CsrA"/>
    <property type="match status" value="1"/>
</dbReference>
<accession>A0A0A2TGL6</accession>
<dbReference type="GO" id="GO:0048027">
    <property type="term" value="F:mRNA 5'-UTR binding"/>
    <property type="evidence" value="ECO:0007669"/>
    <property type="project" value="UniProtKB-UniRule"/>
</dbReference>
<reference evidence="7 8" key="1">
    <citation type="journal article" date="2015" name="Stand. Genomic Sci.">
        <title>High quality draft genome sequence of the moderately halophilic bacterium Pontibacillus yanchengensis Y32(T) and comparison among Pontibacillus genomes.</title>
        <authorList>
            <person name="Huang J."/>
            <person name="Qiao Z.X."/>
            <person name="Tang J.W."/>
            <person name="Wang G."/>
        </authorList>
    </citation>
    <scope>NUCLEOTIDE SEQUENCE [LARGE SCALE GENOMIC DNA]</scope>
    <source>
        <strain evidence="7 8">Y32</strain>
    </source>
</reference>
<comment type="subcellular location">
    <subcellularLocation>
        <location evidence="5">Cytoplasm</location>
    </subcellularLocation>
</comment>
<comment type="function">
    <text evidence="5">A translational regulator that binds mRNA to regulate translation initiation and/or mRNA stability. Usually binds in the 5'-UTR at or near the Shine-Dalgarno sequence preventing ribosome-binding, thus repressing translation. Its main target seems to be the major flagellin gene, while its function is anatagonized by FliW.</text>
</comment>
<keyword evidence="6" id="KW-0175">Coiled coil</keyword>
<dbReference type="Pfam" id="PF02599">
    <property type="entry name" value="CsrA"/>
    <property type="match status" value="1"/>
</dbReference>
<sequence length="75" mass="8539">MLILNRKLNDSIQIGDDIEIKVISIDGDQVKIGIDAPKSVDVYRKELYIKIQEENQEASNTTNDLLNLLKKPNKD</sequence>
<dbReference type="SUPFAM" id="SSF117130">
    <property type="entry name" value="CsrA-like"/>
    <property type="match status" value="1"/>
</dbReference>
<dbReference type="EMBL" id="AVBF01000011">
    <property type="protein sequence ID" value="KGP73563.1"/>
    <property type="molecule type" value="Genomic_DNA"/>
</dbReference>
<feature type="coiled-coil region" evidence="6">
    <location>
        <begin position="44"/>
        <end position="71"/>
    </location>
</feature>
<evidence type="ECO:0000256" key="1">
    <source>
        <dbReference type="ARBA" id="ARBA00022490"/>
    </source>
</evidence>
<proteinExistence type="inferred from homology"/>
<evidence type="ECO:0000313" key="7">
    <source>
        <dbReference type="EMBL" id="KGP73563.1"/>
    </source>
</evidence>
<dbReference type="InterPro" id="IPR003751">
    <property type="entry name" value="CsrA"/>
</dbReference>
<dbReference type="NCBIfam" id="NF002469">
    <property type="entry name" value="PRK01712.1"/>
    <property type="match status" value="1"/>
</dbReference>
<dbReference type="AlphaFoldDB" id="A0A0A2TGL6"/>
<name>A0A0A2TGL6_9BACI</name>
<dbReference type="Proteomes" id="UP000030147">
    <property type="component" value="Unassembled WGS sequence"/>
</dbReference>
<evidence type="ECO:0000256" key="5">
    <source>
        <dbReference type="HAMAP-Rule" id="MF_00167"/>
    </source>
</evidence>
<evidence type="ECO:0000256" key="6">
    <source>
        <dbReference type="SAM" id="Coils"/>
    </source>
</evidence>
<dbReference type="GO" id="GO:0044781">
    <property type="term" value="P:bacterial-type flagellum organization"/>
    <property type="evidence" value="ECO:0007669"/>
    <property type="project" value="UniProtKB-KW"/>
</dbReference>
<dbReference type="RefSeq" id="WP_036817316.1">
    <property type="nucleotide sequence ID" value="NZ_AVBF01000011.1"/>
</dbReference>
<dbReference type="GO" id="GO:0045947">
    <property type="term" value="P:negative regulation of translational initiation"/>
    <property type="evidence" value="ECO:0007669"/>
    <property type="project" value="UniProtKB-UniRule"/>
</dbReference>
<dbReference type="PANTHER" id="PTHR34984">
    <property type="entry name" value="CARBON STORAGE REGULATOR"/>
    <property type="match status" value="1"/>
</dbReference>
<protein>
    <recommendedName>
        <fullName evidence="5">Translational regulator CsrA</fullName>
    </recommendedName>
</protein>
<keyword evidence="3 5" id="KW-0810">Translation regulation</keyword>
<evidence type="ECO:0000256" key="3">
    <source>
        <dbReference type="ARBA" id="ARBA00022845"/>
    </source>
</evidence>
<dbReference type="GO" id="GO:0005829">
    <property type="term" value="C:cytosol"/>
    <property type="evidence" value="ECO:0007669"/>
    <property type="project" value="TreeGrafter"/>
</dbReference>
<comment type="subunit">
    <text evidence="5">Homodimer; the beta-strands of each monomer intercalate to form a hydrophobic core, while the alpha-helices form wings that extend away from the core.</text>
</comment>
<dbReference type="STRING" id="1385514.N782_03805"/>
<comment type="similarity">
    <text evidence="5">Belongs to the CsrA/RsmA family.</text>
</comment>
<dbReference type="NCBIfam" id="TIGR00202">
    <property type="entry name" value="csrA"/>
    <property type="match status" value="1"/>
</dbReference>
<dbReference type="InterPro" id="IPR036107">
    <property type="entry name" value="CsrA_sf"/>
</dbReference>
<dbReference type="GO" id="GO:0006109">
    <property type="term" value="P:regulation of carbohydrate metabolic process"/>
    <property type="evidence" value="ECO:0007669"/>
    <property type="project" value="InterPro"/>
</dbReference>
<dbReference type="GO" id="GO:1902208">
    <property type="term" value="P:regulation of bacterial-type flagellum assembly"/>
    <property type="evidence" value="ECO:0007669"/>
    <property type="project" value="UniProtKB-UniRule"/>
</dbReference>
<dbReference type="eggNOG" id="COG1551">
    <property type="taxonomic scope" value="Bacteria"/>
</dbReference>
<keyword evidence="1 5" id="KW-0963">Cytoplasm</keyword>
<keyword evidence="5" id="KW-1005">Bacterial flagellum biogenesis</keyword>
<keyword evidence="2 5" id="KW-0678">Repressor</keyword>
<keyword evidence="8" id="KW-1185">Reference proteome</keyword>
<comment type="caution">
    <text evidence="7">The sequence shown here is derived from an EMBL/GenBank/DDBJ whole genome shotgun (WGS) entry which is preliminary data.</text>
</comment>
<gene>
    <name evidence="5" type="primary">csrA</name>
    <name evidence="7" type="ORF">N782_03805</name>
</gene>
<organism evidence="7 8">
    <name type="scientific">Pontibacillus yanchengensis Y32</name>
    <dbReference type="NCBI Taxonomy" id="1385514"/>
    <lineage>
        <taxon>Bacteria</taxon>
        <taxon>Bacillati</taxon>
        <taxon>Bacillota</taxon>
        <taxon>Bacilli</taxon>
        <taxon>Bacillales</taxon>
        <taxon>Bacillaceae</taxon>
        <taxon>Pontibacillus</taxon>
    </lineage>
</organism>
<evidence type="ECO:0000313" key="8">
    <source>
        <dbReference type="Proteomes" id="UP000030147"/>
    </source>
</evidence>
<dbReference type="GO" id="GO:0006402">
    <property type="term" value="P:mRNA catabolic process"/>
    <property type="evidence" value="ECO:0007669"/>
    <property type="project" value="InterPro"/>
</dbReference>
<keyword evidence="4 5" id="KW-0694">RNA-binding</keyword>
<evidence type="ECO:0000256" key="4">
    <source>
        <dbReference type="ARBA" id="ARBA00022884"/>
    </source>
</evidence>
<dbReference type="FunFam" id="2.60.40.4380:FF:000002">
    <property type="entry name" value="Translational regulator CsrA"/>
    <property type="match status" value="1"/>
</dbReference>
<dbReference type="HAMAP" id="MF_00167">
    <property type="entry name" value="CsrA"/>
    <property type="match status" value="1"/>
</dbReference>
<dbReference type="OrthoDB" id="9809061at2"/>
<dbReference type="PANTHER" id="PTHR34984:SF1">
    <property type="entry name" value="CARBON STORAGE REGULATOR"/>
    <property type="match status" value="1"/>
</dbReference>